<evidence type="ECO:0000313" key="7">
    <source>
        <dbReference type="EMBL" id="EGO65079.1"/>
    </source>
</evidence>
<dbReference type="STRING" id="1009370.ALO_04773"/>
<dbReference type="EMBL" id="AFGF01000037">
    <property type="protein sequence ID" value="EGO65079.1"/>
    <property type="molecule type" value="Genomic_DNA"/>
</dbReference>
<name>F7NFX1_9FIRM</name>
<dbReference type="InterPro" id="IPR029063">
    <property type="entry name" value="SAM-dependent_MTases_sf"/>
</dbReference>
<dbReference type="Proteomes" id="UP000003240">
    <property type="component" value="Unassembled WGS sequence"/>
</dbReference>
<dbReference type="eggNOG" id="COG0357">
    <property type="taxonomic scope" value="Bacteria"/>
</dbReference>
<organism evidence="7 8">
    <name type="scientific">Acetonema longum DSM 6540</name>
    <dbReference type="NCBI Taxonomy" id="1009370"/>
    <lineage>
        <taxon>Bacteria</taxon>
        <taxon>Bacillati</taxon>
        <taxon>Bacillota</taxon>
        <taxon>Negativicutes</taxon>
        <taxon>Acetonemataceae</taxon>
        <taxon>Acetonema</taxon>
    </lineage>
</organism>
<gene>
    <name evidence="6" type="primary">rsmG</name>
    <name evidence="7" type="ORF">ALO_04773</name>
</gene>
<dbReference type="NCBIfam" id="TIGR00138">
    <property type="entry name" value="rsmG_gidB"/>
    <property type="match status" value="1"/>
</dbReference>
<evidence type="ECO:0000256" key="5">
    <source>
        <dbReference type="ARBA" id="ARBA00022691"/>
    </source>
</evidence>
<dbReference type="PIRSF" id="PIRSF003078">
    <property type="entry name" value="GidB"/>
    <property type="match status" value="1"/>
</dbReference>
<keyword evidence="4 6" id="KW-0808">Transferase</keyword>
<comment type="caution">
    <text evidence="7">The sequence shown here is derived from an EMBL/GenBank/DDBJ whole genome shotgun (WGS) entry which is preliminary data.</text>
</comment>
<dbReference type="GO" id="GO:0005829">
    <property type="term" value="C:cytosol"/>
    <property type="evidence" value="ECO:0007669"/>
    <property type="project" value="TreeGrafter"/>
</dbReference>
<dbReference type="FunFam" id="3.40.50.150:FF:000041">
    <property type="entry name" value="Ribosomal RNA small subunit methyltransferase G"/>
    <property type="match status" value="1"/>
</dbReference>
<proteinExistence type="inferred from homology"/>
<dbReference type="PANTHER" id="PTHR31760:SF0">
    <property type="entry name" value="S-ADENOSYL-L-METHIONINE-DEPENDENT METHYLTRANSFERASES SUPERFAMILY PROTEIN"/>
    <property type="match status" value="1"/>
</dbReference>
<feature type="binding site" evidence="6">
    <location>
        <position position="148"/>
    </location>
    <ligand>
        <name>S-adenosyl-L-methionine</name>
        <dbReference type="ChEBI" id="CHEBI:59789"/>
    </ligand>
</feature>
<dbReference type="CDD" id="cd02440">
    <property type="entry name" value="AdoMet_MTases"/>
    <property type="match status" value="1"/>
</dbReference>
<comment type="caution">
    <text evidence="6">Lacks conserved residue(s) required for the propagation of feature annotation.</text>
</comment>
<feature type="binding site" evidence="6">
    <location>
        <position position="83"/>
    </location>
    <ligand>
        <name>S-adenosyl-L-methionine</name>
        <dbReference type="ChEBI" id="CHEBI:59789"/>
    </ligand>
</feature>
<comment type="function">
    <text evidence="6">Specifically methylates the N7 position of a guanine in 16S rRNA.</text>
</comment>
<evidence type="ECO:0000313" key="8">
    <source>
        <dbReference type="Proteomes" id="UP000003240"/>
    </source>
</evidence>
<dbReference type="OrthoDB" id="9808773at2"/>
<keyword evidence="3 6" id="KW-0489">Methyltransferase</keyword>
<sequence length="238" mass="26538">MTFTDCLAKAAAEYGLQLATGQLEAFTMYYQLLIEWNEKMNLTAIREPEEVAVKHMVDSLTCYDPKYFPTGCRVMDVGTGAGFPGLPLKIFRPDIKLTLLDSLNKRLLFLQEVVQRLDLTGTVTVHSRAEEGARQPKYREQFDVALSRAVARLNVLTELCLPYVKTGGHFIALKGAQYQQETEEAAAAIRVLGGRLAETRPVTLPGLPDSRAVIYIKKIKPTVAAYPRRPGQPEKKPL</sequence>
<evidence type="ECO:0000256" key="3">
    <source>
        <dbReference type="ARBA" id="ARBA00022603"/>
    </source>
</evidence>
<dbReference type="GO" id="GO:0070043">
    <property type="term" value="F:rRNA (guanine-N7-)-methyltransferase activity"/>
    <property type="evidence" value="ECO:0007669"/>
    <property type="project" value="UniProtKB-UniRule"/>
</dbReference>
<dbReference type="AlphaFoldDB" id="F7NFX1"/>
<evidence type="ECO:0000256" key="2">
    <source>
        <dbReference type="ARBA" id="ARBA00022552"/>
    </source>
</evidence>
<dbReference type="SUPFAM" id="SSF53335">
    <property type="entry name" value="S-adenosyl-L-methionine-dependent methyltransferases"/>
    <property type="match status" value="1"/>
</dbReference>
<dbReference type="RefSeq" id="WP_004093314.1">
    <property type="nucleotide sequence ID" value="NZ_AFGF01000037.1"/>
</dbReference>
<dbReference type="HAMAP" id="MF_00074">
    <property type="entry name" value="16SrRNA_methyltr_G"/>
    <property type="match status" value="1"/>
</dbReference>
<dbReference type="EC" id="2.1.1.-" evidence="6"/>
<comment type="similarity">
    <text evidence="6">Belongs to the methyltransferase superfamily. RNA methyltransferase RsmG family.</text>
</comment>
<keyword evidence="5 6" id="KW-0949">S-adenosyl-L-methionine</keyword>
<keyword evidence="1 6" id="KW-0963">Cytoplasm</keyword>
<dbReference type="PANTHER" id="PTHR31760">
    <property type="entry name" value="S-ADENOSYL-L-METHIONINE-DEPENDENT METHYLTRANSFERASES SUPERFAMILY PROTEIN"/>
    <property type="match status" value="1"/>
</dbReference>
<dbReference type="Pfam" id="PF02527">
    <property type="entry name" value="GidB"/>
    <property type="match status" value="1"/>
</dbReference>
<evidence type="ECO:0000256" key="1">
    <source>
        <dbReference type="ARBA" id="ARBA00022490"/>
    </source>
</evidence>
<keyword evidence="8" id="KW-1185">Reference proteome</keyword>
<accession>F7NFX1</accession>
<dbReference type="InterPro" id="IPR003682">
    <property type="entry name" value="rRNA_ssu_MeTfrase_G"/>
</dbReference>
<feature type="binding site" evidence="6">
    <location>
        <position position="78"/>
    </location>
    <ligand>
        <name>S-adenosyl-L-methionine</name>
        <dbReference type="ChEBI" id="CHEBI:59789"/>
    </ligand>
</feature>
<evidence type="ECO:0000256" key="4">
    <source>
        <dbReference type="ARBA" id="ARBA00022679"/>
    </source>
</evidence>
<comment type="subcellular location">
    <subcellularLocation>
        <location evidence="6">Cytoplasm</location>
    </subcellularLocation>
</comment>
<protein>
    <recommendedName>
        <fullName evidence="6">Ribosomal RNA small subunit methyltransferase G</fullName>
        <ecNumber evidence="6">2.1.1.-</ecNumber>
    </recommendedName>
    <alternativeName>
        <fullName evidence="6">16S rRNA 7-methylguanosine methyltransferase</fullName>
        <shortName evidence="6">16S rRNA m7G methyltransferase</shortName>
    </alternativeName>
</protein>
<feature type="binding site" evidence="6">
    <location>
        <begin position="129"/>
        <end position="130"/>
    </location>
    <ligand>
        <name>S-adenosyl-L-methionine</name>
        <dbReference type="ChEBI" id="CHEBI:59789"/>
    </ligand>
</feature>
<reference evidence="7 8" key="1">
    <citation type="journal article" date="2011" name="EMBO J.">
        <title>Structural diversity of bacterial flagellar motors.</title>
        <authorList>
            <person name="Chen S."/>
            <person name="Beeby M."/>
            <person name="Murphy G.E."/>
            <person name="Leadbetter J.R."/>
            <person name="Hendrixson D.R."/>
            <person name="Briegel A."/>
            <person name="Li Z."/>
            <person name="Shi J."/>
            <person name="Tocheva E.I."/>
            <person name="Muller A."/>
            <person name="Dobro M.J."/>
            <person name="Jensen G.J."/>
        </authorList>
    </citation>
    <scope>NUCLEOTIDE SEQUENCE [LARGE SCALE GENOMIC DNA]</scope>
    <source>
        <strain evidence="7 8">DSM 6540</strain>
    </source>
</reference>
<dbReference type="Gene3D" id="3.40.50.150">
    <property type="entry name" value="Vaccinia Virus protein VP39"/>
    <property type="match status" value="1"/>
</dbReference>
<keyword evidence="2 6" id="KW-0698">rRNA processing</keyword>
<evidence type="ECO:0000256" key="6">
    <source>
        <dbReference type="HAMAP-Rule" id="MF_00074"/>
    </source>
</evidence>